<dbReference type="InterPro" id="IPR036388">
    <property type="entry name" value="WH-like_DNA-bd_sf"/>
</dbReference>
<keyword evidence="2" id="KW-0067">ATP-binding</keyword>
<dbReference type="InterPro" id="IPR041664">
    <property type="entry name" value="AAA_16"/>
</dbReference>
<proteinExistence type="predicted"/>
<dbReference type="Pfam" id="PF13191">
    <property type="entry name" value="AAA_16"/>
    <property type="match status" value="1"/>
</dbReference>
<dbReference type="GO" id="GO:0004016">
    <property type="term" value="F:adenylate cyclase activity"/>
    <property type="evidence" value="ECO:0007669"/>
    <property type="project" value="TreeGrafter"/>
</dbReference>
<dbReference type="PRINTS" id="PR00038">
    <property type="entry name" value="HTHLUXR"/>
</dbReference>
<dbReference type="SUPFAM" id="SSF46894">
    <property type="entry name" value="C-terminal effector domain of the bipartite response regulators"/>
    <property type="match status" value="1"/>
</dbReference>
<protein>
    <submittedName>
        <fullName evidence="5">Regulatory protein, luxR family</fullName>
    </submittedName>
</protein>
<evidence type="ECO:0000313" key="5">
    <source>
        <dbReference type="EMBL" id="MCP2163564.1"/>
    </source>
</evidence>
<dbReference type="RefSeq" id="WP_253766312.1">
    <property type="nucleotide sequence ID" value="NZ_JAMTCK010000001.1"/>
</dbReference>
<dbReference type="Gene3D" id="1.25.40.10">
    <property type="entry name" value="Tetratricopeptide repeat domain"/>
    <property type="match status" value="1"/>
</dbReference>
<organism evidence="5 6">
    <name type="scientific">Goodfellowiella coeruleoviolacea</name>
    <dbReference type="NCBI Taxonomy" id="334858"/>
    <lineage>
        <taxon>Bacteria</taxon>
        <taxon>Bacillati</taxon>
        <taxon>Actinomycetota</taxon>
        <taxon>Actinomycetes</taxon>
        <taxon>Pseudonocardiales</taxon>
        <taxon>Pseudonocardiaceae</taxon>
        <taxon>Goodfellowiella</taxon>
    </lineage>
</organism>
<dbReference type="SUPFAM" id="SSF48452">
    <property type="entry name" value="TPR-like"/>
    <property type="match status" value="2"/>
</dbReference>
<dbReference type="PROSITE" id="PS50043">
    <property type="entry name" value="HTH_LUXR_2"/>
    <property type="match status" value="1"/>
</dbReference>
<dbReference type="Pfam" id="PF00196">
    <property type="entry name" value="GerE"/>
    <property type="match status" value="1"/>
</dbReference>
<reference evidence="5" key="1">
    <citation type="submission" date="2022-06" db="EMBL/GenBank/DDBJ databases">
        <title>Genomic Encyclopedia of Archaeal and Bacterial Type Strains, Phase II (KMG-II): from individual species to whole genera.</title>
        <authorList>
            <person name="Goeker M."/>
        </authorList>
    </citation>
    <scope>NUCLEOTIDE SEQUENCE</scope>
    <source>
        <strain evidence="5">DSM 43935</strain>
    </source>
</reference>
<dbReference type="PANTHER" id="PTHR16305:SF35">
    <property type="entry name" value="TRANSCRIPTIONAL ACTIVATOR DOMAIN"/>
    <property type="match status" value="1"/>
</dbReference>
<dbReference type="SMART" id="SM00421">
    <property type="entry name" value="HTH_LUXR"/>
    <property type="match status" value="1"/>
</dbReference>
<dbReference type="AlphaFoldDB" id="A0AAE3KEN4"/>
<sequence>MTRGRTSSLHPDPDAERPVGRDAEIERVRAVVESGGVLMVTGEAGAGKTTLLDQAVRHAEHQGRRVLAVAGSESETNLAFAGLHQLLAPVVAEVSTLPERQRTALLAALGLGAEAPAPDSTLVSLAVLTALAELAAARPTLVVVDDAQWIDHGSREALAFAARRLAGTGLALLVGVRADAPLPGFDHQHPTLSLGPLDAWAANQLLDRQPHPPTGRQRLHVLNQAGGNPLALTELARAAGDDQHLLPLSDRLERIFAARLPELPARTRRLLLLAAAEPASCLHDVDPEAWCPAEDAGLVRFSNGRVRFRHPLIRSAVYHAASFDQRREAHLRLANALAEPDRRAWHLAAATAHQDESVAAALEATADRARRRAGYCAAATALERAAELSPSPEDRARRLVLAAHNTILFGQSQWTHELVARATALTEDPAVRTAAALRAGQAYTVDHHYAAAFSVLFQEVERVAGSDPAAALTMLATAAVAAYYSGDRAGRDEIRRLLAVVDPEGRPGVERAWSLAVTDPFGYRAGLLRELPRLAEAAGGRPGALISVATVAWLLDEAGLALRLFDDGLSRWRLRGAAPEGLACAAWTAYFEQGRWELAGDMAVQSLARASTANLTAVAAGALGMHASVLAVRGDTATARDLATQALTAIDPLETTSVGVRARWALGMAATADGDHDTAFEQFRMLFTAQGEPLHYHACYPALADLASAAARTGRQREAAAVLTAAERTLAGARSDRLTALLHRARALLATDHDDAEHHYRAALAVPLGEHWPFERAQLLLDHAEWLRRRRRIAEARPRLTAALEIFRRLGARPWADRAQRELRAAGVEILRPVRDPLTELTAQQQQIIRLAARGLTNREIGERMFLSPRTVSSHLYRSFPKLGVTSRAQLRDLLDTVHSG</sequence>
<dbReference type="EMBL" id="JAMTCK010000001">
    <property type="protein sequence ID" value="MCP2163564.1"/>
    <property type="molecule type" value="Genomic_DNA"/>
</dbReference>
<name>A0AAE3KEN4_9PSEU</name>
<dbReference type="InterPro" id="IPR011990">
    <property type="entry name" value="TPR-like_helical_dom_sf"/>
</dbReference>
<dbReference type="CDD" id="cd06170">
    <property type="entry name" value="LuxR_C_like"/>
    <property type="match status" value="1"/>
</dbReference>
<dbReference type="Proteomes" id="UP001206128">
    <property type="component" value="Unassembled WGS sequence"/>
</dbReference>
<dbReference type="GO" id="GO:0003677">
    <property type="term" value="F:DNA binding"/>
    <property type="evidence" value="ECO:0007669"/>
    <property type="project" value="InterPro"/>
</dbReference>
<comment type="caution">
    <text evidence="5">The sequence shown here is derived from an EMBL/GenBank/DDBJ whole genome shotgun (WGS) entry which is preliminary data.</text>
</comment>
<dbReference type="PANTHER" id="PTHR16305">
    <property type="entry name" value="TESTICULAR SOLUBLE ADENYLYL CYCLASE"/>
    <property type="match status" value="1"/>
</dbReference>
<dbReference type="InterPro" id="IPR000792">
    <property type="entry name" value="Tscrpt_reg_LuxR_C"/>
</dbReference>
<dbReference type="InterPro" id="IPR016032">
    <property type="entry name" value="Sig_transdc_resp-reg_C-effctor"/>
</dbReference>
<dbReference type="GO" id="GO:0006355">
    <property type="term" value="P:regulation of DNA-templated transcription"/>
    <property type="evidence" value="ECO:0007669"/>
    <property type="project" value="InterPro"/>
</dbReference>
<gene>
    <name evidence="5" type="ORF">LX83_000404</name>
</gene>
<accession>A0AAE3KEN4</accession>
<evidence type="ECO:0000256" key="1">
    <source>
        <dbReference type="ARBA" id="ARBA00022741"/>
    </source>
</evidence>
<feature type="domain" description="HTH luxR-type" evidence="4">
    <location>
        <begin position="834"/>
        <end position="899"/>
    </location>
</feature>
<dbReference type="Gene3D" id="1.10.10.10">
    <property type="entry name" value="Winged helix-like DNA-binding domain superfamily/Winged helix DNA-binding domain"/>
    <property type="match status" value="1"/>
</dbReference>
<feature type="compositionally biased region" description="Basic and acidic residues" evidence="3">
    <location>
        <begin position="11"/>
        <end position="21"/>
    </location>
</feature>
<evidence type="ECO:0000256" key="2">
    <source>
        <dbReference type="ARBA" id="ARBA00022840"/>
    </source>
</evidence>
<keyword evidence="6" id="KW-1185">Reference proteome</keyword>
<dbReference type="GO" id="GO:0005737">
    <property type="term" value="C:cytoplasm"/>
    <property type="evidence" value="ECO:0007669"/>
    <property type="project" value="TreeGrafter"/>
</dbReference>
<evidence type="ECO:0000259" key="4">
    <source>
        <dbReference type="PROSITE" id="PS50043"/>
    </source>
</evidence>
<dbReference type="SUPFAM" id="SSF52540">
    <property type="entry name" value="P-loop containing nucleoside triphosphate hydrolases"/>
    <property type="match status" value="1"/>
</dbReference>
<dbReference type="PROSITE" id="PS00622">
    <property type="entry name" value="HTH_LUXR_1"/>
    <property type="match status" value="1"/>
</dbReference>
<dbReference type="Gene3D" id="3.40.50.300">
    <property type="entry name" value="P-loop containing nucleotide triphosphate hydrolases"/>
    <property type="match status" value="1"/>
</dbReference>
<feature type="region of interest" description="Disordered" evidence="3">
    <location>
        <begin position="1"/>
        <end position="21"/>
    </location>
</feature>
<evidence type="ECO:0000256" key="3">
    <source>
        <dbReference type="SAM" id="MobiDB-lite"/>
    </source>
</evidence>
<keyword evidence="1" id="KW-0547">Nucleotide-binding</keyword>
<dbReference type="GO" id="GO:0005524">
    <property type="term" value="F:ATP binding"/>
    <property type="evidence" value="ECO:0007669"/>
    <property type="project" value="UniProtKB-KW"/>
</dbReference>
<dbReference type="InterPro" id="IPR027417">
    <property type="entry name" value="P-loop_NTPase"/>
</dbReference>
<evidence type="ECO:0000313" key="6">
    <source>
        <dbReference type="Proteomes" id="UP001206128"/>
    </source>
</evidence>